<organism evidence="1 2">
    <name type="scientific">Thanatephorus cucumeris (strain AG1-IA)</name>
    <name type="common">Rice sheath blight fungus</name>
    <name type="synonym">Rhizoctonia solani</name>
    <dbReference type="NCBI Taxonomy" id="983506"/>
    <lineage>
        <taxon>Eukaryota</taxon>
        <taxon>Fungi</taxon>
        <taxon>Dikarya</taxon>
        <taxon>Basidiomycota</taxon>
        <taxon>Agaricomycotina</taxon>
        <taxon>Agaricomycetes</taxon>
        <taxon>Cantharellales</taxon>
        <taxon>Ceratobasidiaceae</taxon>
        <taxon>Rhizoctonia</taxon>
        <taxon>Rhizoctonia solani AG-1</taxon>
    </lineage>
</organism>
<gene>
    <name evidence="1" type="ORF">AG1IA_06095</name>
</gene>
<keyword evidence="2" id="KW-1185">Reference proteome</keyword>
<comment type="caution">
    <text evidence="1">The sequence shown here is derived from an EMBL/GenBank/DDBJ whole genome shotgun (WGS) entry which is preliminary data.</text>
</comment>
<dbReference type="Proteomes" id="UP000011668">
    <property type="component" value="Unassembled WGS sequence"/>
</dbReference>
<dbReference type="AlphaFoldDB" id="L8WT15"/>
<dbReference type="HOGENOM" id="CLU_1526016_0_0_1"/>
<accession>L8WT15</accession>
<reference evidence="1 2" key="1">
    <citation type="journal article" date="2013" name="Nat. Commun.">
        <title>The evolution and pathogenic mechanisms of the rice sheath blight pathogen.</title>
        <authorList>
            <person name="Zheng A."/>
            <person name="Lin R."/>
            <person name="Xu L."/>
            <person name="Qin P."/>
            <person name="Tang C."/>
            <person name="Ai P."/>
            <person name="Zhang D."/>
            <person name="Liu Y."/>
            <person name="Sun Z."/>
            <person name="Feng H."/>
            <person name="Wang Y."/>
            <person name="Chen Y."/>
            <person name="Liang X."/>
            <person name="Fu R."/>
            <person name="Li Q."/>
            <person name="Zhang J."/>
            <person name="Yu X."/>
            <person name="Xie Z."/>
            <person name="Ding L."/>
            <person name="Guan P."/>
            <person name="Tang J."/>
            <person name="Liang Y."/>
            <person name="Wang S."/>
            <person name="Deng Q."/>
            <person name="Li S."/>
            <person name="Zhu J."/>
            <person name="Wang L."/>
            <person name="Liu H."/>
            <person name="Li P."/>
        </authorList>
    </citation>
    <scope>NUCLEOTIDE SEQUENCE [LARGE SCALE GENOMIC DNA]</scope>
    <source>
        <strain evidence="2">AG-1 IA</strain>
    </source>
</reference>
<evidence type="ECO:0000313" key="1">
    <source>
        <dbReference type="EMBL" id="ELU39873.1"/>
    </source>
</evidence>
<dbReference type="OrthoDB" id="437457at2759"/>
<sequence>MLEVIKSQLTHITSAYKTVMALHLPAMCLNPKFIQVRLWEKPHLSSSSSLRWAPDLSSVFPGTSLGSIDVTSHADGTPLHRPLQLFFRDTFRNDSSPINQCLRSMAPGDVIPYPWAGDIVVLKFFGTRCEDYCHVRDEDIPRLVYYLKSNDFGYNGPAQPRSSAGGIQF</sequence>
<evidence type="ECO:0000313" key="2">
    <source>
        <dbReference type="Proteomes" id="UP000011668"/>
    </source>
</evidence>
<dbReference type="EMBL" id="AFRT01001597">
    <property type="protein sequence ID" value="ELU39873.1"/>
    <property type="molecule type" value="Genomic_DNA"/>
</dbReference>
<name>L8WT15_THACA</name>
<protein>
    <submittedName>
        <fullName evidence="1">Uncharacterized protein</fullName>
    </submittedName>
</protein>
<proteinExistence type="predicted"/>